<evidence type="ECO:0000313" key="1">
    <source>
        <dbReference type="EMBL" id="KAF0765708.1"/>
    </source>
</evidence>
<organism evidence="1 2">
    <name type="scientific">Aphis craccivora</name>
    <name type="common">Cowpea aphid</name>
    <dbReference type="NCBI Taxonomy" id="307492"/>
    <lineage>
        <taxon>Eukaryota</taxon>
        <taxon>Metazoa</taxon>
        <taxon>Ecdysozoa</taxon>
        <taxon>Arthropoda</taxon>
        <taxon>Hexapoda</taxon>
        <taxon>Insecta</taxon>
        <taxon>Pterygota</taxon>
        <taxon>Neoptera</taxon>
        <taxon>Paraneoptera</taxon>
        <taxon>Hemiptera</taxon>
        <taxon>Sternorrhyncha</taxon>
        <taxon>Aphidomorpha</taxon>
        <taxon>Aphidoidea</taxon>
        <taxon>Aphididae</taxon>
        <taxon>Aphidini</taxon>
        <taxon>Aphis</taxon>
        <taxon>Aphis</taxon>
    </lineage>
</organism>
<keyword evidence="2" id="KW-1185">Reference proteome</keyword>
<reference evidence="1 2" key="1">
    <citation type="submission" date="2019-08" db="EMBL/GenBank/DDBJ databases">
        <title>Whole genome of Aphis craccivora.</title>
        <authorList>
            <person name="Voronova N.V."/>
            <person name="Shulinski R.S."/>
            <person name="Bandarenka Y.V."/>
            <person name="Zhorov D.G."/>
            <person name="Warner D."/>
        </authorList>
    </citation>
    <scope>NUCLEOTIDE SEQUENCE [LARGE SCALE GENOMIC DNA]</scope>
    <source>
        <strain evidence="1">180601</strain>
        <tissue evidence="1">Whole Body</tissue>
    </source>
</reference>
<name>A0A6G0Z5F0_APHCR</name>
<protein>
    <submittedName>
        <fullName evidence="1">Uncharacterized protein</fullName>
    </submittedName>
</protein>
<sequence length="24" mass="2810">MRKKVMTDENGKILAEVCKFVEQI</sequence>
<dbReference type="AlphaFoldDB" id="A0A6G0Z5F0"/>
<gene>
    <name evidence="1" type="ORF">FWK35_00009652</name>
</gene>
<dbReference type="EMBL" id="VUJU01001343">
    <property type="protein sequence ID" value="KAF0765708.1"/>
    <property type="molecule type" value="Genomic_DNA"/>
</dbReference>
<proteinExistence type="predicted"/>
<accession>A0A6G0Z5F0</accession>
<evidence type="ECO:0000313" key="2">
    <source>
        <dbReference type="Proteomes" id="UP000478052"/>
    </source>
</evidence>
<dbReference type="Proteomes" id="UP000478052">
    <property type="component" value="Unassembled WGS sequence"/>
</dbReference>
<comment type="caution">
    <text evidence="1">The sequence shown here is derived from an EMBL/GenBank/DDBJ whole genome shotgun (WGS) entry which is preliminary data.</text>
</comment>